<dbReference type="Pfam" id="PF10780">
    <property type="entry name" value="MRP_L53"/>
    <property type="match status" value="1"/>
</dbReference>
<evidence type="ECO:0000256" key="3">
    <source>
        <dbReference type="ARBA" id="ARBA00022946"/>
    </source>
</evidence>
<dbReference type="GO" id="GO:0005762">
    <property type="term" value="C:mitochondrial large ribosomal subunit"/>
    <property type="evidence" value="ECO:0007669"/>
    <property type="project" value="TreeGrafter"/>
</dbReference>
<evidence type="ECO:0000256" key="2">
    <source>
        <dbReference type="ARBA" id="ARBA00005557"/>
    </source>
</evidence>
<comment type="similarity">
    <text evidence="2">Belongs to the mitochondrion-specific ribosomal protein mL53 family.</text>
</comment>
<evidence type="ECO:0000256" key="5">
    <source>
        <dbReference type="ARBA" id="ARBA00023128"/>
    </source>
</evidence>
<keyword evidence="4 9" id="KW-0689">Ribosomal protein</keyword>
<keyword evidence="6" id="KW-0687">Ribonucleoprotein</keyword>
<evidence type="ECO:0000256" key="7">
    <source>
        <dbReference type="ARBA" id="ARBA00035180"/>
    </source>
</evidence>
<reference evidence="9" key="1">
    <citation type="submission" date="2018-10" db="EMBL/GenBank/DDBJ databases">
        <title>Transcriptome assembly of Aceria tosichella (Wheat curl mite) Type 2.</title>
        <authorList>
            <person name="Scully E.D."/>
            <person name="Geib S.M."/>
            <person name="Palmer N.A."/>
            <person name="Gupta A.K."/>
            <person name="Sarath G."/>
            <person name="Tatineni S."/>
        </authorList>
    </citation>
    <scope>NUCLEOTIDE SEQUENCE</scope>
    <source>
        <strain evidence="9">LincolnNE</strain>
    </source>
</reference>
<dbReference type="InterPro" id="IPR019716">
    <property type="entry name" value="Ribosomal_mL53"/>
</dbReference>
<comment type="subcellular location">
    <subcellularLocation>
        <location evidence="1">Mitochondrion</location>
    </subcellularLocation>
</comment>
<dbReference type="PANTHER" id="PTHR33618">
    <property type="entry name" value="39S RIBOSOMAL PROTEIN L53, MITOCHONDRIAL"/>
    <property type="match status" value="1"/>
</dbReference>
<sequence>MRTRQKFLSELLGYSLKNIRRLEVKFDPFHPNSPNVREFWAGITDRKALKTNPELITKATIVSDQSDPLVTVHFVDNHKLVINGKYLESGHFLQLIKQFGASHQDESKDV</sequence>
<dbReference type="InterPro" id="IPR052473">
    <property type="entry name" value="mtLSU_mL53"/>
</dbReference>
<dbReference type="PANTHER" id="PTHR33618:SF1">
    <property type="entry name" value="LARGE RIBOSOMAL SUBUNIT PROTEIN ML53"/>
    <property type="match status" value="1"/>
</dbReference>
<dbReference type="AlphaFoldDB" id="A0A6G1SNA8"/>
<dbReference type="Gene3D" id="3.40.30.10">
    <property type="entry name" value="Glutaredoxin"/>
    <property type="match status" value="1"/>
</dbReference>
<name>A0A6G1SNA8_9ACAR</name>
<protein>
    <recommendedName>
        <fullName evidence="7">Large ribosomal subunit protein mL53</fullName>
    </recommendedName>
    <alternativeName>
        <fullName evidence="8">39S ribosomal protein L53, mitochondrial</fullName>
    </alternativeName>
</protein>
<dbReference type="EMBL" id="GGYP01006609">
    <property type="protein sequence ID" value="MDE51380.1"/>
    <property type="molecule type" value="Transcribed_RNA"/>
</dbReference>
<keyword evidence="5" id="KW-0496">Mitochondrion</keyword>
<organism evidence="9">
    <name type="scientific">Aceria tosichella</name>
    <name type="common">wheat curl mite</name>
    <dbReference type="NCBI Taxonomy" id="561515"/>
    <lineage>
        <taxon>Eukaryota</taxon>
        <taxon>Metazoa</taxon>
        <taxon>Ecdysozoa</taxon>
        <taxon>Arthropoda</taxon>
        <taxon>Chelicerata</taxon>
        <taxon>Arachnida</taxon>
        <taxon>Acari</taxon>
        <taxon>Acariformes</taxon>
        <taxon>Trombidiformes</taxon>
        <taxon>Prostigmata</taxon>
        <taxon>Eupodina</taxon>
        <taxon>Eriophyoidea</taxon>
        <taxon>Eriophyidae</taxon>
        <taxon>Eriophyinae</taxon>
        <taxon>Aceriini</taxon>
        <taxon>Aceria</taxon>
    </lineage>
</organism>
<evidence type="ECO:0000256" key="8">
    <source>
        <dbReference type="ARBA" id="ARBA00042721"/>
    </source>
</evidence>
<accession>A0A6G1SNA8</accession>
<keyword evidence="3" id="KW-0809">Transit peptide</keyword>
<gene>
    <name evidence="9" type="primary">MRPL53</name>
    <name evidence="9" type="ORF">g.1399</name>
</gene>
<evidence type="ECO:0000256" key="4">
    <source>
        <dbReference type="ARBA" id="ARBA00022980"/>
    </source>
</evidence>
<evidence type="ECO:0000256" key="1">
    <source>
        <dbReference type="ARBA" id="ARBA00004173"/>
    </source>
</evidence>
<proteinExistence type="inferred from homology"/>
<evidence type="ECO:0000256" key="6">
    <source>
        <dbReference type="ARBA" id="ARBA00023274"/>
    </source>
</evidence>
<evidence type="ECO:0000313" key="9">
    <source>
        <dbReference type="EMBL" id="MDE51380.1"/>
    </source>
</evidence>